<evidence type="ECO:0000313" key="1">
    <source>
        <dbReference type="EMBL" id="MPM33640.1"/>
    </source>
</evidence>
<dbReference type="EMBL" id="VSSQ01006716">
    <property type="protein sequence ID" value="MPM33640.1"/>
    <property type="molecule type" value="Genomic_DNA"/>
</dbReference>
<accession>A0A644YYF1</accession>
<gene>
    <name evidence="1" type="ORF">SDC9_80217</name>
</gene>
<name>A0A644YYF1_9ZZZZ</name>
<proteinExistence type="predicted"/>
<sequence length="210" mass="24387">MTLFYILLVILVIFTISAGKKKSYQKQRDSSKYEDSFQISIPSPNPEFCSINEYQEYLNTYPLEVIIQVYKQLKTQYKWRPEILDLLNKRMMFIVPEVNEIEFSIKGINKIGIAKPGFYTGQIVAEPSNIYDVNAICVEIDGQTIGYLPANNNYLQNILLKERSGRDFVEVKIIIKNDYVENRTYLYGTTRLGAGLSKYINKYNCNIITR</sequence>
<evidence type="ECO:0008006" key="2">
    <source>
        <dbReference type="Google" id="ProtNLM"/>
    </source>
</evidence>
<reference evidence="1" key="1">
    <citation type="submission" date="2019-08" db="EMBL/GenBank/DDBJ databases">
        <authorList>
            <person name="Kucharzyk K."/>
            <person name="Murdoch R.W."/>
            <person name="Higgins S."/>
            <person name="Loffler F."/>
        </authorList>
    </citation>
    <scope>NUCLEOTIDE SEQUENCE</scope>
</reference>
<protein>
    <recommendedName>
        <fullName evidence="2">HIRAN domain-containing protein</fullName>
    </recommendedName>
</protein>
<organism evidence="1">
    <name type="scientific">bioreactor metagenome</name>
    <dbReference type="NCBI Taxonomy" id="1076179"/>
    <lineage>
        <taxon>unclassified sequences</taxon>
        <taxon>metagenomes</taxon>
        <taxon>ecological metagenomes</taxon>
    </lineage>
</organism>
<comment type="caution">
    <text evidence="1">The sequence shown here is derived from an EMBL/GenBank/DDBJ whole genome shotgun (WGS) entry which is preliminary data.</text>
</comment>
<dbReference type="Gene3D" id="3.30.70.2330">
    <property type="match status" value="1"/>
</dbReference>
<dbReference type="AlphaFoldDB" id="A0A644YYF1"/>